<dbReference type="SFLD" id="SFLDF00274">
    <property type="entry name" value="ribosomal_protein_S12_methylth"/>
    <property type="match status" value="1"/>
</dbReference>
<dbReference type="AlphaFoldDB" id="A0A1I5UAC9"/>
<dbReference type="PROSITE" id="PS51918">
    <property type="entry name" value="RADICAL_SAM"/>
    <property type="match status" value="1"/>
</dbReference>
<dbReference type="InterPro" id="IPR020612">
    <property type="entry name" value="Methylthiotransferase_CS"/>
</dbReference>
<dbReference type="InterPro" id="IPR038135">
    <property type="entry name" value="Methylthiotransferase_N_sf"/>
</dbReference>
<dbReference type="SFLD" id="SFLDG01061">
    <property type="entry name" value="methylthiotransferase"/>
    <property type="match status" value="1"/>
</dbReference>
<dbReference type="Gene3D" id="2.40.50.140">
    <property type="entry name" value="Nucleic acid-binding proteins"/>
    <property type="match status" value="1"/>
</dbReference>
<feature type="binding site" evidence="8">
    <location>
        <position position="10"/>
    </location>
    <ligand>
        <name>[4Fe-4S] cluster</name>
        <dbReference type="ChEBI" id="CHEBI:49883"/>
        <label>1</label>
    </ligand>
</feature>
<evidence type="ECO:0000256" key="3">
    <source>
        <dbReference type="ARBA" id="ARBA00022679"/>
    </source>
</evidence>
<dbReference type="InterPro" id="IPR023404">
    <property type="entry name" value="rSAM_horseshoe"/>
</dbReference>
<dbReference type="PANTHER" id="PTHR43837:SF1">
    <property type="entry name" value="RIBOSOMAL PROTEIN US12 METHYLTHIOTRANSFERASE RIMO"/>
    <property type="match status" value="1"/>
</dbReference>
<dbReference type="GO" id="GO:0005840">
    <property type="term" value="C:ribosome"/>
    <property type="evidence" value="ECO:0007669"/>
    <property type="project" value="UniProtKB-KW"/>
</dbReference>
<dbReference type="Gene3D" id="3.80.30.20">
    <property type="entry name" value="tm_1862 like domain"/>
    <property type="match status" value="1"/>
</dbReference>
<comment type="cofactor">
    <cofactor evidence="8">
        <name>[4Fe-4S] cluster</name>
        <dbReference type="ChEBI" id="CHEBI:49883"/>
    </cofactor>
    <text evidence="8">Binds 2 [4Fe-4S] clusters. One cluster is coordinated with 3 cysteines and an exchangeable S-adenosyl-L-methionine.</text>
</comment>
<dbReference type="SMART" id="SM00729">
    <property type="entry name" value="Elp3"/>
    <property type="match status" value="1"/>
</dbReference>
<dbReference type="GO" id="GO:0035599">
    <property type="term" value="F:aspartic acid methylthiotransferase activity"/>
    <property type="evidence" value="ECO:0007669"/>
    <property type="project" value="TreeGrafter"/>
</dbReference>
<evidence type="ECO:0000256" key="7">
    <source>
        <dbReference type="ARBA" id="ARBA00023014"/>
    </source>
</evidence>
<dbReference type="InterPro" id="IPR007197">
    <property type="entry name" value="rSAM"/>
</dbReference>
<keyword evidence="4 8" id="KW-0949">S-adenosyl-L-methionine</keyword>
<name>A0A1I5UAC9_9FIRM</name>
<evidence type="ECO:0000256" key="5">
    <source>
        <dbReference type="ARBA" id="ARBA00022723"/>
    </source>
</evidence>
<dbReference type="EC" id="2.8.4.4" evidence="8"/>
<dbReference type="GO" id="GO:0035600">
    <property type="term" value="P:tRNA methylthiolation"/>
    <property type="evidence" value="ECO:0007669"/>
    <property type="project" value="UniProtKB-ARBA"/>
</dbReference>
<dbReference type="OrthoDB" id="9805215at2"/>
<feature type="domain" description="Radical SAM core" evidence="10">
    <location>
        <begin position="144"/>
        <end position="374"/>
    </location>
</feature>
<comment type="subcellular location">
    <subcellularLocation>
        <location evidence="8">Cytoplasm</location>
    </subcellularLocation>
</comment>
<dbReference type="InterPro" id="IPR006638">
    <property type="entry name" value="Elp3/MiaA/NifB-like_rSAM"/>
</dbReference>
<feature type="binding site" evidence="8">
    <location>
        <position position="46"/>
    </location>
    <ligand>
        <name>[4Fe-4S] cluster</name>
        <dbReference type="ChEBI" id="CHEBI:49883"/>
        <label>1</label>
    </ligand>
</feature>
<evidence type="ECO:0000256" key="1">
    <source>
        <dbReference type="ARBA" id="ARBA00022485"/>
    </source>
</evidence>
<gene>
    <name evidence="8" type="primary">rimO</name>
    <name evidence="11" type="ORF">SAMN04487928_11213</name>
</gene>
<dbReference type="GO" id="GO:0046872">
    <property type="term" value="F:metal ion binding"/>
    <property type="evidence" value="ECO:0007669"/>
    <property type="project" value="UniProtKB-KW"/>
</dbReference>
<evidence type="ECO:0000256" key="8">
    <source>
        <dbReference type="HAMAP-Rule" id="MF_01865"/>
    </source>
</evidence>
<dbReference type="InterPro" id="IPR005840">
    <property type="entry name" value="Ribosomal_uS12_MeSTrfase_RimO"/>
</dbReference>
<feature type="domain" description="MTTase N-terminal" evidence="9">
    <location>
        <begin position="1"/>
        <end position="117"/>
    </location>
</feature>
<comment type="similarity">
    <text evidence="8">Belongs to the methylthiotransferase family. RimO subfamily.</text>
</comment>
<accession>A0A1I5UAC9</accession>
<evidence type="ECO:0000256" key="2">
    <source>
        <dbReference type="ARBA" id="ARBA00022490"/>
    </source>
</evidence>
<dbReference type="PANTHER" id="PTHR43837">
    <property type="entry name" value="RIBOSOMAL PROTEIN S12 METHYLTHIOTRANSFERASE RIMO"/>
    <property type="match status" value="1"/>
</dbReference>
<dbReference type="PROSITE" id="PS51449">
    <property type="entry name" value="MTTASE_N"/>
    <property type="match status" value="1"/>
</dbReference>
<dbReference type="SUPFAM" id="SSF102114">
    <property type="entry name" value="Radical SAM enzymes"/>
    <property type="match status" value="1"/>
</dbReference>
<comment type="catalytic activity">
    <reaction evidence="8">
        <text>L-aspartate(89)-[ribosomal protein uS12]-hydrogen + (sulfur carrier)-SH + AH2 + 2 S-adenosyl-L-methionine = 3-methylsulfanyl-L-aspartate(89)-[ribosomal protein uS12]-hydrogen + (sulfur carrier)-H + 5'-deoxyadenosine + L-methionine + A + S-adenosyl-L-homocysteine + 2 H(+)</text>
        <dbReference type="Rhea" id="RHEA:37087"/>
        <dbReference type="Rhea" id="RHEA-COMP:10460"/>
        <dbReference type="Rhea" id="RHEA-COMP:10461"/>
        <dbReference type="Rhea" id="RHEA-COMP:14737"/>
        <dbReference type="Rhea" id="RHEA-COMP:14739"/>
        <dbReference type="ChEBI" id="CHEBI:13193"/>
        <dbReference type="ChEBI" id="CHEBI:15378"/>
        <dbReference type="ChEBI" id="CHEBI:17319"/>
        <dbReference type="ChEBI" id="CHEBI:17499"/>
        <dbReference type="ChEBI" id="CHEBI:29917"/>
        <dbReference type="ChEBI" id="CHEBI:29961"/>
        <dbReference type="ChEBI" id="CHEBI:57844"/>
        <dbReference type="ChEBI" id="CHEBI:57856"/>
        <dbReference type="ChEBI" id="CHEBI:59789"/>
        <dbReference type="ChEBI" id="CHEBI:64428"/>
        <dbReference type="ChEBI" id="CHEBI:73599"/>
        <dbReference type="EC" id="2.8.4.4"/>
    </reaction>
</comment>
<dbReference type="PROSITE" id="PS01278">
    <property type="entry name" value="MTTASE_RADICAL"/>
    <property type="match status" value="1"/>
</dbReference>
<dbReference type="SFLD" id="SFLDS00029">
    <property type="entry name" value="Radical_SAM"/>
    <property type="match status" value="1"/>
</dbReference>
<protein>
    <recommendedName>
        <fullName evidence="8">Ribosomal protein uS12 methylthiotransferase RimO</fullName>
        <shortName evidence="8">uS12 MTTase</shortName>
        <shortName evidence="8">uS12 methylthiotransferase</shortName>
        <ecNumber evidence="8">2.8.4.4</ecNumber>
    </recommendedName>
    <alternativeName>
        <fullName evidence="8">Ribosomal protein uS12 (aspartate-C(3))-methylthiotransferase</fullName>
    </alternativeName>
    <alternativeName>
        <fullName evidence="8">Ribosome maturation factor RimO</fullName>
    </alternativeName>
</protein>
<keyword evidence="6 8" id="KW-0408">Iron</keyword>
<keyword evidence="12" id="KW-1185">Reference proteome</keyword>
<keyword evidence="11" id="KW-0689">Ribosomal protein</keyword>
<feature type="binding site" evidence="8">
    <location>
        <position position="162"/>
    </location>
    <ligand>
        <name>[4Fe-4S] cluster</name>
        <dbReference type="ChEBI" id="CHEBI:49883"/>
        <label>2</label>
        <note>4Fe-4S-S-AdoMet</note>
    </ligand>
</feature>
<evidence type="ECO:0000259" key="10">
    <source>
        <dbReference type="PROSITE" id="PS51918"/>
    </source>
</evidence>
<sequence length="459" mass="51935">MKILFVSLGCDKNRVDTEVMLGMLESYGYDFTDDTNEAEAAVVNTCCFIGDAKEESINTILEMAEYRKSGKYKALIVTGCLGQRYQDEIQKEIPEVDMILGISSIDKIVQALDETIKKNELFYHKNYFDDVNKLQTGGHKRVLTTGGVYNYLKIAEGCDKRCTYCIIPKVRGSYRSIPMEDLLKDARNLADAGVTELLVVAQETTLYGTDIYGEKKLPELLHRLCEIDGFKWIRVLYCYPEEINEELIQTIKNEPKICHYLDLPIQSGSDAILKKMGRKTNNAEIRELVRHLREEIPDICLRTTLISGFPGETAKDHNETMKLVEDLRFDRLGVFTYSQEEDTPAATMPDQVSERVKTTRRNKLMKLQQQIAFEGADSMVGKTVDVIIEGKIVDEEASSLDGFTYVGRTYKDAPDIDGYVFVSGVQKDLMSGAILKVLITGSNEYDLVGEEAETYEFTE</sequence>
<dbReference type="Pfam" id="PF00919">
    <property type="entry name" value="UPF0004"/>
    <property type="match status" value="1"/>
</dbReference>
<proteinExistence type="inferred from homology"/>
<dbReference type="InterPro" id="IPR058240">
    <property type="entry name" value="rSAM_sf"/>
</dbReference>
<evidence type="ECO:0000259" key="9">
    <source>
        <dbReference type="PROSITE" id="PS51449"/>
    </source>
</evidence>
<dbReference type="NCBIfam" id="TIGR00089">
    <property type="entry name" value="MiaB/RimO family radical SAM methylthiotransferase"/>
    <property type="match status" value="1"/>
</dbReference>
<dbReference type="InterPro" id="IPR002792">
    <property type="entry name" value="TRAM_dom"/>
</dbReference>
<dbReference type="Proteomes" id="UP000182624">
    <property type="component" value="Unassembled WGS sequence"/>
</dbReference>
<keyword evidence="5 8" id="KW-0479">Metal-binding</keyword>
<feature type="binding site" evidence="8">
    <location>
        <position position="165"/>
    </location>
    <ligand>
        <name>[4Fe-4S] cluster</name>
        <dbReference type="ChEBI" id="CHEBI:49883"/>
        <label>2</label>
        <note>4Fe-4S-S-AdoMet</note>
    </ligand>
</feature>
<evidence type="ECO:0000256" key="6">
    <source>
        <dbReference type="ARBA" id="ARBA00023004"/>
    </source>
</evidence>
<dbReference type="GO" id="GO:0051539">
    <property type="term" value="F:4 iron, 4 sulfur cluster binding"/>
    <property type="evidence" value="ECO:0007669"/>
    <property type="project" value="UniProtKB-UniRule"/>
</dbReference>
<dbReference type="InterPro" id="IPR013848">
    <property type="entry name" value="Methylthiotransferase_N"/>
</dbReference>
<dbReference type="Pfam" id="PF18693">
    <property type="entry name" value="TRAM_2"/>
    <property type="match status" value="1"/>
</dbReference>
<dbReference type="InterPro" id="IPR005839">
    <property type="entry name" value="Methylthiotransferase"/>
</dbReference>
<keyword evidence="3 8" id="KW-0808">Transferase</keyword>
<evidence type="ECO:0000313" key="12">
    <source>
        <dbReference type="Proteomes" id="UP000182624"/>
    </source>
</evidence>
<keyword evidence="11" id="KW-0687">Ribonucleoprotein</keyword>
<dbReference type="RefSeq" id="WP_074887511.1">
    <property type="nucleotide sequence ID" value="NZ_FOXO01000012.1"/>
</dbReference>
<reference evidence="12" key="1">
    <citation type="submission" date="2016-10" db="EMBL/GenBank/DDBJ databases">
        <authorList>
            <person name="Varghese N."/>
            <person name="Submissions S."/>
        </authorList>
    </citation>
    <scope>NUCLEOTIDE SEQUENCE [LARGE SCALE GENOMIC DNA]</scope>
    <source>
        <strain evidence="12">P18</strain>
    </source>
</reference>
<dbReference type="Pfam" id="PF04055">
    <property type="entry name" value="Radical_SAM"/>
    <property type="match status" value="1"/>
</dbReference>
<dbReference type="SFLD" id="SFLDG01082">
    <property type="entry name" value="B12-binding_domain_containing"/>
    <property type="match status" value="1"/>
</dbReference>
<dbReference type="EMBL" id="FOXO01000012">
    <property type="protein sequence ID" value="SFP92215.1"/>
    <property type="molecule type" value="Genomic_DNA"/>
</dbReference>
<keyword evidence="7 8" id="KW-0411">Iron-sulfur</keyword>
<organism evidence="11 12">
    <name type="scientific">Butyrivibrio proteoclasticus</name>
    <dbReference type="NCBI Taxonomy" id="43305"/>
    <lineage>
        <taxon>Bacteria</taxon>
        <taxon>Bacillati</taxon>
        <taxon>Bacillota</taxon>
        <taxon>Clostridia</taxon>
        <taxon>Lachnospirales</taxon>
        <taxon>Lachnospiraceae</taxon>
        <taxon>Butyrivibrio</taxon>
    </lineage>
</organism>
<comment type="function">
    <text evidence="8">Catalyzes the methylthiolation of an aspartic acid residue of ribosomal protein uS12.</text>
</comment>
<evidence type="ECO:0000256" key="4">
    <source>
        <dbReference type="ARBA" id="ARBA00022691"/>
    </source>
</evidence>
<feature type="binding site" evidence="8">
    <location>
        <position position="158"/>
    </location>
    <ligand>
        <name>[4Fe-4S] cluster</name>
        <dbReference type="ChEBI" id="CHEBI:49883"/>
        <label>2</label>
        <note>4Fe-4S-S-AdoMet</note>
    </ligand>
</feature>
<feature type="binding site" evidence="8">
    <location>
        <position position="80"/>
    </location>
    <ligand>
        <name>[4Fe-4S] cluster</name>
        <dbReference type="ChEBI" id="CHEBI:49883"/>
        <label>1</label>
    </ligand>
</feature>
<dbReference type="GO" id="GO:0103039">
    <property type="term" value="F:protein methylthiotransferase activity"/>
    <property type="evidence" value="ECO:0007669"/>
    <property type="project" value="UniProtKB-EC"/>
</dbReference>
<dbReference type="HAMAP" id="MF_01865">
    <property type="entry name" value="MTTase_RimO"/>
    <property type="match status" value="1"/>
</dbReference>
<dbReference type="InterPro" id="IPR012340">
    <property type="entry name" value="NA-bd_OB-fold"/>
</dbReference>
<keyword evidence="2 8" id="KW-0963">Cytoplasm</keyword>
<dbReference type="NCBIfam" id="TIGR01125">
    <property type="entry name" value="30S ribosomal protein S12 methylthiotransferase RimO"/>
    <property type="match status" value="1"/>
</dbReference>
<keyword evidence="1 8" id="KW-0004">4Fe-4S</keyword>
<dbReference type="GO" id="GO:0140101">
    <property type="term" value="F:catalytic activity, acting on a tRNA"/>
    <property type="evidence" value="ECO:0007669"/>
    <property type="project" value="UniProtKB-ARBA"/>
</dbReference>
<dbReference type="CDD" id="cd01335">
    <property type="entry name" value="Radical_SAM"/>
    <property type="match status" value="1"/>
</dbReference>
<dbReference type="FunFam" id="3.80.30.20:FF:000001">
    <property type="entry name" value="tRNA-2-methylthio-N(6)-dimethylallyladenosine synthase 2"/>
    <property type="match status" value="1"/>
</dbReference>
<evidence type="ECO:0000313" key="11">
    <source>
        <dbReference type="EMBL" id="SFP92215.1"/>
    </source>
</evidence>
<dbReference type="Gene3D" id="3.40.50.12160">
    <property type="entry name" value="Methylthiotransferase, N-terminal domain"/>
    <property type="match status" value="1"/>
</dbReference>
<dbReference type="GO" id="GO:0005829">
    <property type="term" value="C:cytosol"/>
    <property type="evidence" value="ECO:0007669"/>
    <property type="project" value="TreeGrafter"/>
</dbReference>